<evidence type="ECO:0000256" key="1">
    <source>
        <dbReference type="PIRSR" id="PIRSR600760-2"/>
    </source>
</evidence>
<reference evidence="2 3" key="1">
    <citation type="submission" date="2017-11" db="EMBL/GenBank/DDBJ databases">
        <title>Streptomyces carmine sp. nov., a novel actinomycete isolated from Sophora alopecuroides in Xinjiang, China.</title>
        <authorList>
            <person name="Wang Y."/>
            <person name="Luo X."/>
            <person name="Wan C."/>
            <person name="Zhang L."/>
        </authorList>
    </citation>
    <scope>NUCLEOTIDE SEQUENCE [LARGE SCALE GENOMIC DNA]</scope>
    <source>
        <strain evidence="2 3">TRM SA0054</strain>
    </source>
</reference>
<dbReference type="Gene3D" id="3.30.540.10">
    <property type="entry name" value="Fructose-1,6-Bisphosphatase, subunit A, domain 1"/>
    <property type="match status" value="1"/>
</dbReference>
<dbReference type="GO" id="GO:0046872">
    <property type="term" value="F:metal ion binding"/>
    <property type="evidence" value="ECO:0007669"/>
    <property type="project" value="UniProtKB-KW"/>
</dbReference>
<dbReference type="InterPro" id="IPR000760">
    <property type="entry name" value="Inositol_monophosphatase-like"/>
</dbReference>
<dbReference type="AlphaFoldDB" id="A0A2M8LR02"/>
<dbReference type="Pfam" id="PF00459">
    <property type="entry name" value="Inositol_P"/>
    <property type="match status" value="1"/>
</dbReference>
<organism evidence="2 3">
    <name type="scientific">Streptomyces carminius</name>
    <dbReference type="NCBI Taxonomy" id="2665496"/>
    <lineage>
        <taxon>Bacteria</taxon>
        <taxon>Bacillati</taxon>
        <taxon>Actinomycetota</taxon>
        <taxon>Actinomycetes</taxon>
        <taxon>Kitasatosporales</taxon>
        <taxon>Streptomycetaceae</taxon>
        <taxon>Streptomyces</taxon>
    </lineage>
</organism>
<evidence type="ECO:0008006" key="4">
    <source>
        <dbReference type="Google" id="ProtNLM"/>
    </source>
</evidence>
<dbReference type="PANTHER" id="PTHR20854:SF4">
    <property type="entry name" value="INOSITOL-1-MONOPHOSPHATASE-RELATED"/>
    <property type="match status" value="1"/>
</dbReference>
<sequence>MKTKETVTAPDRMAELSAARSAARAASEAIASDFGKRNITSRKGKYDVQLRADVVAERVIVERLTKEFSDYGIVSEEEMQDAWEHSLTTWVVDPLDGTNNFGFGIAHCAVAITLFENDAPVMALVHDPILGREFTAPAIRTAVPPDPFPVPLRHATVALVTDYSEEGRVVGRGLADALGRHCKRVTTMWAPALDLALVSSGALDGMVCRNASLLDVCAGIFLVQRLGGCVLDPSGRPLRLRKSLHSAPVSFVAAGSEPLARELLGIAPPAHAGKAGRDGHE</sequence>
<evidence type="ECO:0000313" key="2">
    <source>
        <dbReference type="EMBL" id="PJE94369.1"/>
    </source>
</evidence>
<feature type="binding site" evidence="1">
    <location>
        <position position="95"/>
    </location>
    <ligand>
        <name>Mg(2+)</name>
        <dbReference type="ChEBI" id="CHEBI:18420"/>
        <label>1</label>
        <note>catalytic</note>
    </ligand>
</feature>
<protein>
    <recommendedName>
        <fullName evidence="4">Inositol monophosphatase</fullName>
    </recommendedName>
</protein>
<gene>
    <name evidence="2" type="ORF">CUT44_29440</name>
</gene>
<feature type="binding site" evidence="1">
    <location>
        <position position="93"/>
    </location>
    <ligand>
        <name>Mg(2+)</name>
        <dbReference type="ChEBI" id="CHEBI:18420"/>
        <label>2</label>
    </ligand>
</feature>
<keyword evidence="3" id="KW-1185">Reference proteome</keyword>
<feature type="binding site" evidence="1">
    <location>
        <position position="215"/>
    </location>
    <ligand>
        <name>Mg(2+)</name>
        <dbReference type="ChEBI" id="CHEBI:18420"/>
        <label>1</label>
        <note>catalytic</note>
    </ligand>
</feature>
<dbReference type="SUPFAM" id="SSF56655">
    <property type="entry name" value="Carbohydrate phosphatase"/>
    <property type="match status" value="1"/>
</dbReference>
<dbReference type="GO" id="GO:0008934">
    <property type="term" value="F:inositol monophosphate 1-phosphatase activity"/>
    <property type="evidence" value="ECO:0007669"/>
    <property type="project" value="TreeGrafter"/>
</dbReference>
<evidence type="ECO:0000313" key="3">
    <source>
        <dbReference type="Proteomes" id="UP000230407"/>
    </source>
</evidence>
<dbReference type="Gene3D" id="3.40.190.80">
    <property type="match status" value="1"/>
</dbReference>
<dbReference type="Proteomes" id="UP000230407">
    <property type="component" value="Unassembled WGS sequence"/>
</dbReference>
<dbReference type="EMBL" id="PGGW01000069">
    <property type="protein sequence ID" value="PJE94369.1"/>
    <property type="molecule type" value="Genomic_DNA"/>
</dbReference>
<dbReference type="PRINTS" id="PR00377">
    <property type="entry name" value="IMPHPHTASES"/>
</dbReference>
<dbReference type="GO" id="GO:0007165">
    <property type="term" value="P:signal transduction"/>
    <property type="evidence" value="ECO:0007669"/>
    <property type="project" value="TreeGrafter"/>
</dbReference>
<accession>A0A2M8LR02</accession>
<comment type="cofactor">
    <cofactor evidence="1">
        <name>Mg(2+)</name>
        <dbReference type="ChEBI" id="CHEBI:18420"/>
    </cofactor>
</comment>
<feature type="binding site" evidence="1">
    <location>
        <position position="96"/>
    </location>
    <ligand>
        <name>Mg(2+)</name>
        <dbReference type="ChEBI" id="CHEBI:18420"/>
        <label>1</label>
        <note>catalytic</note>
    </ligand>
</feature>
<name>A0A2M8LR02_9ACTN</name>
<comment type="caution">
    <text evidence="2">The sequence shown here is derived from an EMBL/GenBank/DDBJ whole genome shotgun (WGS) entry which is preliminary data.</text>
</comment>
<dbReference type="GO" id="GO:0006020">
    <property type="term" value="P:inositol metabolic process"/>
    <property type="evidence" value="ECO:0007669"/>
    <property type="project" value="TreeGrafter"/>
</dbReference>
<dbReference type="RefSeq" id="WP_100204978.1">
    <property type="nucleotide sequence ID" value="NZ_PGGW01000069.1"/>
</dbReference>
<proteinExistence type="predicted"/>
<keyword evidence="1" id="KW-0460">Magnesium</keyword>
<feature type="binding site" evidence="1">
    <location>
        <position position="76"/>
    </location>
    <ligand>
        <name>Mg(2+)</name>
        <dbReference type="ChEBI" id="CHEBI:18420"/>
        <label>1</label>
        <note>catalytic</note>
    </ligand>
</feature>
<keyword evidence="1" id="KW-0479">Metal-binding</keyword>
<dbReference type="PANTHER" id="PTHR20854">
    <property type="entry name" value="INOSITOL MONOPHOSPHATASE"/>
    <property type="match status" value="1"/>
</dbReference>